<feature type="non-terminal residue" evidence="1">
    <location>
        <position position="1"/>
    </location>
</feature>
<dbReference type="Proteomes" id="UP000215902">
    <property type="component" value="Unassembled WGS sequence"/>
</dbReference>
<accession>A0A267GP96</accession>
<evidence type="ECO:0000313" key="1">
    <source>
        <dbReference type="EMBL" id="PAA87845.1"/>
    </source>
</evidence>
<keyword evidence="2" id="KW-1185">Reference proteome</keyword>
<gene>
    <name evidence="1" type="ORF">BOX15_Mlig031575g2</name>
</gene>
<evidence type="ECO:0000313" key="2">
    <source>
        <dbReference type="Proteomes" id="UP000215902"/>
    </source>
</evidence>
<dbReference type="AlphaFoldDB" id="A0A267GP96"/>
<name>A0A267GP96_9PLAT</name>
<dbReference type="EMBL" id="NIVC01000215">
    <property type="protein sequence ID" value="PAA87845.1"/>
    <property type="molecule type" value="Genomic_DNA"/>
</dbReference>
<protein>
    <submittedName>
        <fullName evidence="1">Uncharacterized protein</fullName>
    </submittedName>
</protein>
<organism evidence="1 2">
    <name type="scientific">Macrostomum lignano</name>
    <dbReference type="NCBI Taxonomy" id="282301"/>
    <lineage>
        <taxon>Eukaryota</taxon>
        <taxon>Metazoa</taxon>
        <taxon>Spiralia</taxon>
        <taxon>Lophotrochozoa</taxon>
        <taxon>Platyhelminthes</taxon>
        <taxon>Rhabditophora</taxon>
        <taxon>Macrostomorpha</taxon>
        <taxon>Macrostomida</taxon>
        <taxon>Macrostomidae</taxon>
        <taxon>Macrostomum</taxon>
    </lineage>
</organism>
<proteinExistence type="predicted"/>
<sequence>CPSSVPNCKPSYRCVYFNLENVGSSNRQIFNGHCENTLLPPICYAPEGGTDKFDQIPMGSATVNGLVSLTVAGLVSSLMAKLL</sequence>
<comment type="caution">
    <text evidence="1">The sequence shown here is derived from an EMBL/GenBank/DDBJ whole genome shotgun (WGS) entry which is preliminary data.</text>
</comment>
<reference evidence="1 2" key="1">
    <citation type="submission" date="2017-06" db="EMBL/GenBank/DDBJ databases">
        <title>A platform for efficient transgenesis in Macrostomum lignano, a flatworm model organism for stem cell research.</title>
        <authorList>
            <person name="Berezikov E."/>
        </authorList>
    </citation>
    <scope>NUCLEOTIDE SEQUENCE [LARGE SCALE GENOMIC DNA]</scope>
    <source>
        <strain evidence="1">DV1</strain>
        <tissue evidence="1">Whole organism</tissue>
    </source>
</reference>